<name>A0A8G2FEG4_ACIRU</name>
<dbReference type="PANTHER" id="PTHR20919:SF0">
    <property type="entry name" value="HOMOSERINE O-SUCCINYLTRANSFERASE"/>
    <property type="match status" value="1"/>
</dbReference>
<dbReference type="Proteomes" id="UP000186308">
    <property type="component" value="Unassembled WGS sequence"/>
</dbReference>
<keyword evidence="2 5" id="KW-0808">Transferase</keyword>
<organism evidence="5 6">
    <name type="scientific">Acidiphilium rubrum</name>
    <dbReference type="NCBI Taxonomy" id="526"/>
    <lineage>
        <taxon>Bacteria</taxon>
        <taxon>Pseudomonadati</taxon>
        <taxon>Pseudomonadota</taxon>
        <taxon>Alphaproteobacteria</taxon>
        <taxon>Acetobacterales</taxon>
        <taxon>Acidocellaceae</taxon>
        <taxon>Acidiphilium</taxon>
    </lineage>
</organism>
<dbReference type="Gene3D" id="3.40.50.880">
    <property type="match status" value="1"/>
</dbReference>
<gene>
    <name evidence="5" type="ORF">SAMN05421828_112100</name>
</gene>
<keyword evidence="1" id="KW-0028">Amino-acid biosynthesis</keyword>
<dbReference type="Pfam" id="PF04204">
    <property type="entry name" value="HTS"/>
    <property type="match status" value="1"/>
</dbReference>
<feature type="region of interest" description="Disordered" evidence="4">
    <location>
        <begin position="1"/>
        <end position="21"/>
    </location>
</feature>
<dbReference type="SUPFAM" id="SSF52317">
    <property type="entry name" value="Class I glutamine amidotransferase-like"/>
    <property type="match status" value="1"/>
</dbReference>
<feature type="compositionally biased region" description="Polar residues" evidence="4">
    <location>
        <begin position="1"/>
        <end position="11"/>
    </location>
</feature>
<evidence type="ECO:0000256" key="1">
    <source>
        <dbReference type="ARBA" id="ARBA00022605"/>
    </source>
</evidence>
<evidence type="ECO:0000313" key="5">
    <source>
        <dbReference type="EMBL" id="SIQ96178.1"/>
    </source>
</evidence>
<reference evidence="5 6" key="1">
    <citation type="submission" date="2017-01" db="EMBL/GenBank/DDBJ databases">
        <authorList>
            <person name="Varghese N."/>
            <person name="Submissions S."/>
        </authorList>
    </citation>
    <scope>NUCLEOTIDE SEQUENCE [LARGE SCALE GENOMIC DNA]</scope>
    <source>
        <strain evidence="5 6">ATCC 35905</strain>
    </source>
</reference>
<protein>
    <submittedName>
        <fullName evidence="5">Homoserine O-succinyltransferase</fullName>
    </submittedName>
</protein>
<comment type="caution">
    <text evidence="5">The sequence shown here is derived from an EMBL/GenBank/DDBJ whole genome shotgun (WGS) entry which is preliminary data.</text>
</comment>
<dbReference type="EMBL" id="FTNE01000012">
    <property type="protein sequence ID" value="SIQ96178.1"/>
    <property type="molecule type" value="Genomic_DNA"/>
</dbReference>
<dbReference type="AlphaFoldDB" id="A0A8G2FEG4"/>
<evidence type="ECO:0000256" key="4">
    <source>
        <dbReference type="SAM" id="MobiDB-lite"/>
    </source>
</evidence>
<keyword evidence="3" id="KW-0012">Acyltransferase</keyword>
<dbReference type="GO" id="GO:0008899">
    <property type="term" value="F:homoserine O-succinyltransferase activity"/>
    <property type="evidence" value="ECO:0007669"/>
    <property type="project" value="TreeGrafter"/>
</dbReference>
<evidence type="ECO:0000313" key="6">
    <source>
        <dbReference type="Proteomes" id="UP000186308"/>
    </source>
</evidence>
<evidence type="ECO:0000256" key="3">
    <source>
        <dbReference type="ARBA" id="ARBA00023315"/>
    </source>
</evidence>
<dbReference type="InterPro" id="IPR029062">
    <property type="entry name" value="Class_I_gatase-like"/>
</dbReference>
<keyword evidence="6" id="KW-1185">Reference proteome</keyword>
<dbReference type="InterPro" id="IPR033752">
    <property type="entry name" value="MetA_family"/>
</dbReference>
<dbReference type="GO" id="GO:0008652">
    <property type="term" value="P:amino acid biosynthetic process"/>
    <property type="evidence" value="ECO:0007669"/>
    <property type="project" value="UniProtKB-KW"/>
</dbReference>
<sequence>MTVSDVQNALTQPMPPSGMTTQHFWPRRGGAVRIGLVNNMRGAGFRDADRQFRARLHAAGQEDGINVTMGGYCLQPPGRDGWDADYRPVAALDADWPDALIITGAEPSTDDLREEAYYPALVRVIDQAIRRRTPVLFSCLATHAAVLHLSGVTRQRRARKCHGVLRFEVRREHPLMAGMGDQIIVPHSRWNGLAPATLTSHGYRILAASARWGVDRFVHDDAPGCVFLQGHPEYEPASLALEYRRDVRRYLTREAMGYPTLPIGCFDAATRSALRSFQRAVQGRFEPALMDALPLPPALANTASPWQPDTMQLYRNWLETVAAFRVPMGAPD</sequence>
<dbReference type="PANTHER" id="PTHR20919">
    <property type="entry name" value="HOMOSERINE O-SUCCINYLTRANSFERASE"/>
    <property type="match status" value="1"/>
</dbReference>
<proteinExistence type="predicted"/>
<evidence type="ECO:0000256" key="2">
    <source>
        <dbReference type="ARBA" id="ARBA00022679"/>
    </source>
</evidence>
<accession>A0A8G2FEG4</accession>